<evidence type="ECO:0000256" key="5">
    <source>
        <dbReference type="ARBA" id="ARBA00023295"/>
    </source>
</evidence>
<gene>
    <name evidence="8" type="ORF">CGZ88_1312</name>
</gene>
<reference evidence="8 9" key="1">
    <citation type="submission" date="2017-07" db="EMBL/GenBank/DDBJ databases">
        <title>Bifidobacterium novel species.</title>
        <authorList>
            <person name="Lugli G.A."/>
            <person name="Milani C."/>
            <person name="Duranti S."/>
            <person name="Mangifesta M."/>
        </authorList>
    </citation>
    <scope>NUCLEOTIDE SEQUENCE [LARGE SCALE GENOMIC DNA]</scope>
    <source>
        <strain evidence="9">Goo31D</strain>
    </source>
</reference>
<keyword evidence="9" id="KW-1185">Reference proteome</keyword>
<protein>
    <recommendedName>
        <fullName evidence="3">beta-galactosidase</fullName>
        <ecNumber evidence="3">3.2.1.23</ecNumber>
    </recommendedName>
    <alternativeName>
        <fullName evidence="6">Lactase</fullName>
    </alternativeName>
</protein>
<dbReference type="Gene3D" id="3.20.20.80">
    <property type="entry name" value="Glycosidases"/>
    <property type="match status" value="1"/>
</dbReference>
<dbReference type="Pfam" id="PF02929">
    <property type="entry name" value="Bgal_small_N"/>
    <property type="match status" value="1"/>
</dbReference>
<evidence type="ECO:0000256" key="6">
    <source>
        <dbReference type="ARBA" id="ARBA00032230"/>
    </source>
</evidence>
<dbReference type="InterPro" id="IPR006104">
    <property type="entry name" value="Glyco_hydro_2_N"/>
</dbReference>
<evidence type="ECO:0000256" key="2">
    <source>
        <dbReference type="ARBA" id="ARBA00007401"/>
    </source>
</evidence>
<dbReference type="SUPFAM" id="SSF51445">
    <property type="entry name" value="(Trans)glycosidases"/>
    <property type="match status" value="1"/>
</dbReference>
<dbReference type="InterPro" id="IPR004199">
    <property type="entry name" value="B-gal_small/dom_5"/>
</dbReference>
<comment type="caution">
    <text evidence="8">The sequence shown here is derived from an EMBL/GenBank/DDBJ whole genome shotgun (WGS) entry which is preliminary data.</text>
</comment>
<dbReference type="Pfam" id="PF02837">
    <property type="entry name" value="Glyco_hydro_2_N"/>
    <property type="match status" value="1"/>
</dbReference>
<keyword evidence="5" id="KW-0326">Glycosidase</keyword>
<dbReference type="SUPFAM" id="SSF49785">
    <property type="entry name" value="Galactose-binding domain-like"/>
    <property type="match status" value="1"/>
</dbReference>
<dbReference type="GO" id="GO:0009341">
    <property type="term" value="C:beta-galactosidase complex"/>
    <property type="evidence" value="ECO:0007669"/>
    <property type="project" value="InterPro"/>
</dbReference>
<evidence type="ECO:0000313" key="8">
    <source>
        <dbReference type="EMBL" id="PLS26827.1"/>
    </source>
</evidence>
<sequence length="1126" mass="126347">MFVPRYYEDPSTLHVGCEPNRAYFIPASAAMDTSFDRRVRSDRFQLLDGDWQFRYYASIHDLDAEVAAATVAYDPIFSDVAFNPGDDYTQIPVPSVWQMHGFDHNQYTNIRYPFPFDPPFVPQDDPCAVYRTTFDYTPDEAAPRAYLNFEGVDSCFYLWLNGSFVGYSQVSHATSEFDVTDLIEEGENTLAVLVLKWCDGSYLEDQDKLRMSGIFRDVYLLKRPTRMVRDYFVHTAIDFDDDCATTVTVDFDGGRAGLPEHLNVAILDADGEAITDADAQPIDNNEIETADDDVFHACARACLTIADARLWNPEEPYCYRLVITADNETITAPLSVCEVRAALGYDGVHERIELNRRPITIHGMNRHDADPVTGYAVTPERFREDLLLMKQHNVNGVRTSHYPSAPYCYDLYAELGFLVVDEADIEAHGAYMLQHEHDGDGVDDTAALEAWNTYVADDEDFAPAIVDRVRRCVERDKNHGCVLFWSLGNESAYGIGFERAAAWIRRYDTSRLTHYESARYVEHGGHDAHDYDGIDVHSRMYPSIDEIDRYFAADRPRGDGANGEDGTRADGTVKPYLMCEFCHAMGNGPGDLEDYFEAIERHPGLAGGYVWEWCDHAVDAGRTPQGKREYLYGGNFGDRINDGNFCVDGMVSPDRTPHSGLDEFKNVFRPARVVDVDVDEVDGTAVHVTLHNHLDFTTLGDRVQLMWELYVDGVMQAYALCDDETCAAALAIAPGEEGTLTLPGMPDLRAVDGKATIVLRYLTKEPMWGMAPLFELGFDEIDVAVPGADTRNQWVARQHEEMRAGDERGATIHVTRAGTSIVLEGADWRYELDMRTGLFSRMSYRNHALLARPMQIDVWRAPTDNDQYIRRAWERSQYDHASARAYDVVVRTVASSGIAQPEEGCAIANEVDPDDARLAPSAVELRVSMGVVAPSVQPIAHVDAVWTVHADGSVTLTMDVARDTAFPFLPRFGIRMMLPESMRNVVYCGYGPNESYIDKHRSCWHGIFEGTPRTLFEHEIKPQENGNHHDCDWASVGGDGVALVVLRGDGAEEARAFDFQALDVTAEEMTRARHDFELKRAGMTVVCVDYMQSGIGSNSCGPELLPQYRLDAARFRFVVTLRPQTA</sequence>
<dbReference type="PRINTS" id="PR00132">
    <property type="entry name" value="GLHYDRLASE2"/>
</dbReference>
<dbReference type="InterPro" id="IPR006101">
    <property type="entry name" value="Glyco_hydro_2"/>
</dbReference>
<dbReference type="PANTHER" id="PTHR46323">
    <property type="entry name" value="BETA-GALACTOSIDASE"/>
    <property type="match status" value="1"/>
</dbReference>
<keyword evidence="4" id="KW-0378">Hydrolase</keyword>
<dbReference type="GO" id="GO:0030246">
    <property type="term" value="F:carbohydrate binding"/>
    <property type="evidence" value="ECO:0007669"/>
    <property type="project" value="InterPro"/>
</dbReference>
<dbReference type="Proteomes" id="UP000234935">
    <property type="component" value="Unassembled WGS sequence"/>
</dbReference>
<dbReference type="OrthoDB" id="9762066at2"/>
<dbReference type="SUPFAM" id="SSF49303">
    <property type="entry name" value="beta-Galactosidase/glucuronidase domain"/>
    <property type="match status" value="2"/>
</dbReference>
<dbReference type="InterPro" id="IPR036156">
    <property type="entry name" value="Beta-gal/glucu_dom_sf"/>
</dbReference>
<evidence type="ECO:0000256" key="3">
    <source>
        <dbReference type="ARBA" id="ARBA00012756"/>
    </source>
</evidence>
<dbReference type="InterPro" id="IPR013783">
    <property type="entry name" value="Ig-like_fold"/>
</dbReference>
<dbReference type="Pfam" id="PF02836">
    <property type="entry name" value="Glyco_hydro_2_C"/>
    <property type="match status" value="1"/>
</dbReference>
<dbReference type="InterPro" id="IPR006103">
    <property type="entry name" value="Glyco_hydro_2_cat"/>
</dbReference>
<dbReference type="EC" id="3.2.1.23" evidence="3"/>
<dbReference type="InterPro" id="IPR006102">
    <property type="entry name" value="Ig-like_GH2"/>
</dbReference>
<dbReference type="EMBL" id="NMYC01000005">
    <property type="protein sequence ID" value="PLS26827.1"/>
    <property type="molecule type" value="Genomic_DNA"/>
</dbReference>
<proteinExistence type="inferred from homology"/>
<dbReference type="GO" id="GO:0004565">
    <property type="term" value="F:beta-galactosidase activity"/>
    <property type="evidence" value="ECO:0007669"/>
    <property type="project" value="UniProtKB-EC"/>
</dbReference>
<dbReference type="InterPro" id="IPR017853">
    <property type="entry name" value="GH"/>
</dbReference>
<evidence type="ECO:0000259" key="7">
    <source>
        <dbReference type="SMART" id="SM01038"/>
    </source>
</evidence>
<comment type="catalytic activity">
    <reaction evidence="1">
        <text>Hydrolysis of terminal non-reducing beta-D-galactose residues in beta-D-galactosides.</text>
        <dbReference type="EC" id="3.2.1.23"/>
    </reaction>
</comment>
<evidence type="ECO:0000313" key="9">
    <source>
        <dbReference type="Proteomes" id="UP000234935"/>
    </source>
</evidence>
<dbReference type="Pfam" id="PF00703">
    <property type="entry name" value="Glyco_hydro_2"/>
    <property type="match status" value="1"/>
</dbReference>
<dbReference type="Gene3D" id="2.60.40.10">
    <property type="entry name" value="Immunoglobulins"/>
    <property type="match status" value="2"/>
</dbReference>
<dbReference type="InterPro" id="IPR011013">
    <property type="entry name" value="Gal_mutarotase_sf_dom"/>
</dbReference>
<dbReference type="AlphaFoldDB" id="A0A2N5IXY5"/>
<dbReference type="GO" id="GO:0005990">
    <property type="term" value="P:lactose catabolic process"/>
    <property type="evidence" value="ECO:0007669"/>
    <property type="project" value="TreeGrafter"/>
</dbReference>
<evidence type="ECO:0000256" key="1">
    <source>
        <dbReference type="ARBA" id="ARBA00001412"/>
    </source>
</evidence>
<accession>A0A2N5IXY5</accession>
<comment type="similarity">
    <text evidence="2">Belongs to the glycosyl hydrolase 2 family.</text>
</comment>
<organism evidence="8 9">
    <name type="scientific">Bifidobacterium anseris</name>
    <dbReference type="NCBI Taxonomy" id="2020963"/>
    <lineage>
        <taxon>Bacteria</taxon>
        <taxon>Bacillati</taxon>
        <taxon>Actinomycetota</taxon>
        <taxon>Actinomycetes</taxon>
        <taxon>Bifidobacteriales</taxon>
        <taxon>Bifidobacteriaceae</taxon>
        <taxon>Bifidobacterium</taxon>
    </lineage>
</organism>
<dbReference type="InterPro" id="IPR050347">
    <property type="entry name" value="Bact_Beta-galactosidase"/>
</dbReference>
<dbReference type="InterPro" id="IPR014718">
    <property type="entry name" value="GH-type_carb-bd"/>
</dbReference>
<feature type="domain" description="Beta galactosidase small chain/" evidence="7">
    <location>
        <begin position="822"/>
        <end position="1122"/>
    </location>
</feature>
<dbReference type="SMART" id="SM01038">
    <property type="entry name" value="Bgal_small_N"/>
    <property type="match status" value="1"/>
</dbReference>
<dbReference type="SUPFAM" id="SSF74650">
    <property type="entry name" value="Galactose mutarotase-like"/>
    <property type="match status" value="1"/>
</dbReference>
<name>A0A2N5IXY5_9BIFI</name>
<dbReference type="PANTHER" id="PTHR46323:SF2">
    <property type="entry name" value="BETA-GALACTOSIDASE"/>
    <property type="match status" value="1"/>
</dbReference>
<dbReference type="Gene3D" id="2.70.98.10">
    <property type="match status" value="1"/>
</dbReference>
<dbReference type="InterPro" id="IPR008979">
    <property type="entry name" value="Galactose-bd-like_sf"/>
</dbReference>
<dbReference type="RefSeq" id="WP_101671441.1">
    <property type="nucleotide sequence ID" value="NZ_NMYC01000005.1"/>
</dbReference>
<evidence type="ECO:0000256" key="4">
    <source>
        <dbReference type="ARBA" id="ARBA00022801"/>
    </source>
</evidence>
<dbReference type="Gene3D" id="2.60.120.260">
    <property type="entry name" value="Galactose-binding domain-like"/>
    <property type="match status" value="1"/>
</dbReference>